<sequence length="389" mass="43395">MHSLRPIQVMKRTRSNAAISSSKLATPPSTPPTPQTLYRTRHSKATSISACYSSKKPKTILKTLKASTETDPTKWVPLSFTQAELYLPLTFPTGQTFRWKKTGPLMYTGVVGSHLVSLKHIENGDVCYFLHNCTSEDDARTALLDFLNASVSLTDIWKVFSASDDRFSELARHLGGARVLRQDPLECLIQFLCSSNNNIGRITKMVDYISSLGDYLGTVEGFRFHAFPTLQQLSLISEEELREAGFGYRAKYIIGTVNVLQKKTVGGVEWLESLRKLDLQEVIDSLCTLPGVGPKVAACIALFSLDQHHAIPVDTHVWQIAIKYLLPELAGSRLTPKLCSRVADAFVSKYGKYAGWAQTLLFIAELPSQKALLPSHLWTIEQRNHAKER</sequence>
<evidence type="ECO:0000313" key="2">
    <source>
        <dbReference type="Proteomes" id="UP000828941"/>
    </source>
</evidence>
<accession>A0ACB9LCS1</accession>
<organism evidence="1 2">
    <name type="scientific">Bauhinia variegata</name>
    <name type="common">Purple orchid tree</name>
    <name type="synonym">Phanera variegata</name>
    <dbReference type="NCBI Taxonomy" id="167791"/>
    <lineage>
        <taxon>Eukaryota</taxon>
        <taxon>Viridiplantae</taxon>
        <taxon>Streptophyta</taxon>
        <taxon>Embryophyta</taxon>
        <taxon>Tracheophyta</taxon>
        <taxon>Spermatophyta</taxon>
        <taxon>Magnoliopsida</taxon>
        <taxon>eudicotyledons</taxon>
        <taxon>Gunneridae</taxon>
        <taxon>Pentapetalae</taxon>
        <taxon>rosids</taxon>
        <taxon>fabids</taxon>
        <taxon>Fabales</taxon>
        <taxon>Fabaceae</taxon>
        <taxon>Cercidoideae</taxon>
        <taxon>Cercideae</taxon>
        <taxon>Bauhiniinae</taxon>
        <taxon>Bauhinia</taxon>
    </lineage>
</organism>
<comment type="caution">
    <text evidence="1">The sequence shown here is derived from an EMBL/GenBank/DDBJ whole genome shotgun (WGS) entry which is preliminary data.</text>
</comment>
<dbReference type="EMBL" id="CM039437">
    <property type="protein sequence ID" value="KAI4307246.1"/>
    <property type="molecule type" value="Genomic_DNA"/>
</dbReference>
<name>A0ACB9LCS1_BAUVA</name>
<evidence type="ECO:0000313" key="1">
    <source>
        <dbReference type="EMBL" id="KAI4307246.1"/>
    </source>
</evidence>
<dbReference type="Proteomes" id="UP000828941">
    <property type="component" value="Chromosome 12"/>
</dbReference>
<reference evidence="1 2" key="1">
    <citation type="journal article" date="2022" name="DNA Res.">
        <title>Chromosomal-level genome assembly of the orchid tree Bauhinia variegata (Leguminosae; Cercidoideae) supports the allotetraploid origin hypothesis of Bauhinia.</title>
        <authorList>
            <person name="Zhong Y."/>
            <person name="Chen Y."/>
            <person name="Zheng D."/>
            <person name="Pang J."/>
            <person name="Liu Y."/>
            <person name="Luo S."/>
            <person name="Meng S."/>
            <person name="Qian L."/>
            <person name="Wei D."/>
            <person name="Dai S."/>
            <person name="Zhou R."/>
        </authorList>
    </citation>
    <scope>NUCLEOTIDE SEQUENCE [LARGE SCALE GENOMIC DNA]</scope>
    <source>
        <strain evidence="1">BV-YZ2020</strain>
    </source>
</reference>
<keyword evidence="2" id="KW-1185">Reference proteome</keyword>
<protein>
    <submittedName>
        <fullName evidence="1">Uncharacterized protein</fullName>
    </submittedName>
</protein>
<gene>
    <name evidence="1" type="ORF">L6164_030452</name>
</gene>
<proteinExistence type="predicted"/>